<dbReference type="Gene3D" id="3.40.50.300">
    <property type="entry name" value="P-loop containing nucleotide triphosphate hydrolases"/>
    <property type="match status" value="1"/>
</dbReference>
<dbReference type="RefSeq" id="WP_150076328.1">
    <property type="nucleotide sequence ID" value="NZ_VWOX01000005.1"/>
</dbReference>
<organism evidence="2 3">
    <name type="scientific">Roseiconus nitratireducens</name>
    <dbReference type="NCBI Taxonomy" id="2605748"/>
    <lineage>
        <taxon>Bacteria</taxon>
        <taxon>Pseudomonadati</taxon>
        <taxon>Planctomycetota</taxon>
        <taxon>Planctomycetia</taxon>
        <taxon>Pirellulales</taxon>
        <taxon>Pirellulaceae</taxon>
        <taxon>Roseiconus</taxon>
    </lineage>
</organism>
<gene>
    <name evidence="2" type="ORF">FYK55_10210</name>
</gene>
<dbReference type="EMBL" id="VWOX01000005">
    <property type="protein sequence ID" value="KAA5543579.1"/>
    <property type="molecule type" value="Genomic_DNA"/>
</dbReference>
<keyword evidence="3" id="KW-1185">Reference proteome</keyword>
<dbReference type="GO" id="GO:0005829">
    <property type="term" value="C:cytosol"/>
    <property type="evidence" value="ECO:0007669"/>
    <property type="project" value="TreeGrafter"/>
</dbReference>
<evidence type="ECO:0000313" key="3">
    <source>
        <dbReference type="Proteomes" id="UP000324479"/>
    </source>
</evidence>
<dbReference type="PANTHER" id="PTHR30153">
    <property type="entry name" value="REPLICATIVE DNA HELICASE DNAB"/>
    <property type="match status" value="1"/>
</dbReference>
<dbReference type="InterPro" id="IPR007694">
    <property type="entry name" value="DNA_helicase_DnaB-like_C"/>
</dbReference>
<evidence type="ECO:0000313" key="2">
    <source>
        <dbReference type="EMBL" id="KAA5543579.1"/>
    </source>
</evidence>
<accession>A0A5M6DBX9</accession>
<evidence type="ECO:0000259" key="1">
    <source>
        <dbReference type="Pfam" id="PF03796"/>
    </source>
</evidence>
<dbReference type="InterPro" id="IPR027417">
    <property type="entry name" value="P-loop_NTPase"/>
</dbReference>
<proteinExistence type="predicted"/>
<dbReference type="Pfam" id="PF03796">
    <property type="entry name" value="DnaB_C"/>
    <property type="match status" value="1"/>
</dbReference>
<dbReference type="GO" id="GO:0006260">
    <property type="term" value="P:DNA replication"/>
    <property type="evidence" value="ECO:0007669"/>
    <property type="project" value="InterPro"/>
</dbReference>
<dbReference type="GO" id="GO:0003678">
    <property type="term" value="F:DNA helicase activity"/>
    <property type="evidence" value="ECO:0007669"/>
    <property type="project" value="InterPro"/>
</dbReference>
<feature type="domain" description="SF4 helicase" evidence="1">
    <location>
        <begin position="114"/>
        <end position="342"/>
    </location>
</feature>
<dbReference type="AlphaFoldDB" id="A0A5M6DBX9"/>
<sequence length="371" mass="40682">MNYTPSEEMTRRTYFGIFDEALEKGAIPYDNGDGIQCSDPKISNFINNFDAAVGGASQFLTHWMEERSDKLGTAPYVFNGANLFDQVVADLVAEKRDKLFNCGVAFPSIEIGPGLMAVIGAPPGRGKTALAMQAVYDAVANESDLRAVVASLEVTPQTLLKRRLAMLAGVSFNAIRFNTLNDYQRDELSKLDGFRTVLERVGFLRPELSGLGDLEMMMKASNEPGLLLLDYVQLFGPMDATAADRGLATMATARRFCEAGWAVIAVSAVNRMSYSKSDISSFRDTSSIEYSGTSAYMLDEATEYDSDDDKPAIRPMKLRNVKNRNGPLRSIDVLFNGPQMLFSPAEVVNEYEGDFDDFNNGIDNPFAEASG</sequence>
<dbReference type="GO" id="GO:0005524">
    <property type="term" value="F:ATP binding"/>
    <property type="evidence" value="ECO:0007669"/>
    <property type="project" value="InterPro"/>
</dbReference>
<dbReference type="Proteomes" id="UP000324479">
    <property type="component" value="Unassembled WGS sequence"/>
</dbReference>
<comment type="caution">
    <text evidence="2">The sequence shown here is derived from an EMBL/GenBank/DDBJ whole genome shotgun (WGS) entry which is preliminary data.</text>
</comment>
<reference evidence="2 3" key="1">
    <citation type="submission" date="2019-08" db="EMBL/GenBank/DDBJ databases">
        <authorList>
            <person name="Dhanesh K."/>
            <person name="Kumar G."/>
            <person name="Sasikala C."/>
            <person name="Venkata Ramana C."/>
        </authorList>
    </citation>
    <scope>NUCLEOTIDE SEQUENCE [LARGE SCALE GENOMIC DNA]</scope>
    <source>
        <strain evidence="2 3">JC645</strain>
    </source>
</reference>
<dbReference type="SUPFAM" id="SSF52540">
    <property type="entry name" value="P-loop containing nucleoside triphosphate hydrolases"/>
    <property type="match status" value="1"/>
</dbReference>
<dbReference type="PANTHER" id="PTHR30153:SF2">
    <property type="entry name" value="REPLICATIVE DNA HELICASE"/>
    <property type="match status" value="1"/>
</dbReference>
<name>A0A5M6DBX9_9BACT</name>
<protein>
    <recommendedName>
        <fullName evidence="1">SF4 helicase domain-containing protein</fullName>
    </recommendedName>
</protein>